<gene>
    <name evidence="1" type="ordered locus">Mlg_2315</name>
</gene>
<organism evidence="1 2">
    <name type="scientific">Alkalilimnicola ehrlichii (strain ATCC BAA-1101 / DSM 17681 / MLHE-1)</name>
    <dbReference type="NCBI Taxonomy" id="187272"/>
    <lineage>
        <taxon>Bacteria</taxon>
        <taxon>Pseudomonadati</taxon>
        <taxon>Pseudomonadota</taxon>
        <taxon>Gammaproteobacteria</taxon>
        <taxon>Chromatiales</taxon>
        <taxon>Ectothiorhodospiraceae</taxon>
        <taxon>Alkalilimnicola</taxon>
    </lineage>
</organism>
<dbReference type="EMBL" id="CP000453">
    <property type="protein sequence ID" value="ABI57655.1"/>
    <property type="molecule type" value="Genomic_DNA"/>
</dbReference>
<name>Q0A682_ALKEH</name>
<dbReference type="KEGG" id="aeh:Mlg_2315"/>
<proteinExistence type="predicted"/>
<dbReference type="Proteomes" id="UP000001962">
    <property type="component" value="Chromosome"/>
</dbReference>
<protein>
    <recommendedName>
        <fullName evidence="3">DUF4276 family protein</fullName>
    </recommendedName>
</protein>
<dbReference type="OrthoDB" id="9801478at2"/>
<keyword evidence="2" id="KW-1185">Reference proteome</keyword>
<sequence length="196" mass="22199">MAQRTGGLSDEFQCSIACGLRGTDKGGGNVNIERLAIHLANEYPNHDFVTTLVDLYGFSDREGRSRTELEEAIREAVLSRRRDIQTDRVIPYVQQYEFEALLFSDIQGFQWVVDGWSTGAERQLQSIVDNYSDPEQINDNPTTAPSKRLEAIFRGYYRKTEHGPIIAEEIGLAVIRSQCPGFDGWITKLEGLNRPR</sequence>
<reference evidence="2" key="1">
    <citation type="submission" date="2006-08" db="EMBL/GenBank/DDBJ databases">
        <title>Complete sequence of Alkalilimnicola ehrilichei MLHE-1.</title>
        <authorList>
            <person name="Copeland A."/>
            <person name="Lucas S."/>
            <person name="Lapidus A."/>
            <person name="Barry K."/>
            <person name="Detter J.C."/>
            <person name="Glavina del Rio T."/>
            <person name="Hammon N."/>
            <person name="Israni S."/>
            <person name="Dalin E."/>
            <person name="Tice H."/>
            <person name="Pitluck S."/>
            <person name="Sims D."/>
            <person name="Brettin T."/>
            <person name="Bruce D."/>
            <person name="Han C."/>
            <person name="Tapia R."/>
            <person name="Gilna P."/>
            <person name="Schmutz J."/>
            <person name="Larimer F."/>
            <person name="Land M."/>
            <person name="Hauser L."/>
            <person name="Kyrpides N."/>
            <person name="Mikhailova N."/>
            <person name="Oremland R.S."/>
            <person name="Hoeft S.E."/>
            <person name="Switzer-Blum J."/>
            <person name="Kulp T."/>
            <person name="King G."/>
            <person name="Tabita R."/>
            <person name="Witte B."/>
            <person name="Santini J.M."/>
            <person name="Basu P."/>
            <person name="Hollibaugh J.T."/>
            <person name="Xie G."/>
            <person name="Stolz J.F."/>
            <person name="Richardson P."/>
        </authorList>
    </citation>
    <scope>NUCLEOTIDE SEQUENCE [LARGE SCALE GENOMIC DNA]</scope>
    <source>
        <strain evidence="2">ATCC BAA-1101 / DSM 17681 / MLHE-1</strain>
    </source>
</reference>
<evidence type="ECO:0000313" key="2">
    <source>
        <dbReference type="Proteomes" id="UP000001962"/>
    </source>
</evidence>
<dbReference type="HOGENOM" id="CLU_108966_0_0_6"/>
<dbReference type="AlphaFoldDB" id="Q0A682"/>
<dbReference type="InterPro" id="IPR025455">
    <property type="entry name" value="DUF4276"/>
</dbReference>
<dbReference type="eggNOG" id="ENOG5030456">
    <property type="taxonomic scope" value="Bacteria"/>
</dbReference>
<evidence type="ECO:0008006" key="3">
    <source>
        <dbReference type="Google" id="ProtNLM"/>
    </source>
</evidence>
<dbReference type="Pfam" id="PF14103">
    <property type="entry name" value="DUF4276"/>
    <property type="match status" value="1"/>
</dbReference>
<dbReference type="RefSeq" id="WP_011630049.1">
    <property type="nucleotide sequence ID" value="NC_008340.1"/>
</dbReference>
<accession>Q0A682</accession>
<evidence type="ECO:0000313" key="1">
    <source>
        <dbReference type="EMBL" id="ABI57655.1"/>
    </source>
</evidence>